<dbReference type="HOGENOM" id="CLU_2115377_0_0_2"/>
<dbReference type="EMBL" id="DP000238">
    <property type="protein sequence ID" value="ABK76860.1"/>
    <property type="molecule type" value="Genomic_DNA"/>
</dbReference>
<organism evidence="1 2">
    <name type="scientific">Cenarchaeum symbiosum (strain A)</name>
    <dbReference type="NCBI Taxonomy" id="414004"/>
    <lineage>
        <taxon>Archaea</taxon>
        <taxon>Nitrososphaerota</taxon>
        <taxon>Candidatus Cenarchaeales</taxon>
        <taxon>Candidatus Cenarchaeaceae</taxon>
        <taxon>Candidatus Cenarchaeum</taxon>
    </lineage>
</organism>
<dbReference type="KEGG" id="csy:CENSYa_0217"/>
<sequence>MRLNIQSWSVQARYQRARSSQVPICQRIHRTAGHRIQLWNGTMCGSWDGAVHLMGCDAYRERRHGFQASRHDRLPAVPNHSIADHARPMQDQGRTLRFDMPPARYYLNSGGFIP</sequence>
<accession>A0RU43</accession>
<evidence type="ECO:0000313" key="2">
    <source>
        <dbReference type="Proteomes" id="UP000000758"/>
    </source>
</evidence>
<evidence type="ECO:0000313" key="1">
    <source>
        <dbReference type="EMBL" id="ABK76860.1"/>
    </source>
</evidence>
<dbReference type="STRING" id="414004.CENSYa_0217"/>
<keyword evidence="2" id="KW-1185">Reference proteome</keyword>
<protein>
    <submittedName>
        <fullName evidence="1">Uncharacterized protein</fullName>
    </submittedName>
</protein>
<dbReference type="AlphaFoldDB" id="A0RU43"/>
<dbReference type="EnsemblBacteria" id="ABK76860">
    <property type="protein sequence ID" value="ABK76860"/>
    <property type="gene ID" value="CENSYa_0217"/>
</dbReference>
<name>A0RU43_CENSY</name>
<gene>
    <name evidence="1" type="ordered locus">CENSYa_0217</name>
</gene>
<proteinExistence type="predicted"/>
<reference evidence="1 2" key="1">
    <citation type="journal article" date="2006" name="Proc. Natl. Acad. Sci. U.S.A.">
        <title>Genomic analysis of the uncultivated marine crenarchaeote Cenarchaeum symbiosum.</title>
        <authorList>
            <person name="Hallam S.J."/>
            <person name="Konstantinidis K.T."/>
            <person name="Putnam N."/>
            <person name="Schleper C."/>
            <person name="Watanabe Y."/>
            <person name="Sugahara J."/>
            <person name="Preston C."/>
            <person name="de la Torre J."/>
            <person name="Richardson P.M."/>
            <person name="DeLong E.F."/>
        </authorList>
    </citation>
    <scope>NUCLEOTIDE SEQUENCE [LARGE SCALE GENOMIC DNA]</scope>
    <source>
        <strain evidence="2">A</strain>
    </source>
</reference>
<dbReference type="Proteomes" id="UP000000758">
    <property type="component" value="Chromosome"/>
</dbReference>